<sequence>MPSISAGSPGHASTASPTAMLHPKGILHPPAPTNGLHMDGGPTLPAGLGAISGLCILRQQRCHLQLAYRTLGLPSGSQEDMLFPPPPPRPALQGLVKIRSALKAPLLLRCSPPPPGRLPIKDSRPTCRRPVRTPASQPPRA</sequence>
<comment type="caution">
    <text evidence="2">The sequence shown here is derived from an EMBL/GenBank/DDBJ whole genome shotgun (WGS) entry which is preliminary data.</text>
</comment>
<name>A0A9D4TDC2_RHISA</name>
<feature type="region of interest" description="Disordered" evidence="1">
    <location>
        <begin position="1"/>
        <end position="43"/>
    </location>
</feature>
<evidence type="ECO:0000313" key="3">
    <source>
        <dbReference type="Proteomes" id="UP000821837"/>
    </source>
</evidence>
<gene>
    <name evidence="2" type="ORF">HPB52_025192</name>
</gene>
<reference evidence="2" key="1">
    <citation type="journal article" date="2020" name="Cell">
        <title>Large-Scale Comparative Analyses of Tick Genomes Elucidate Their Genetic Diversity and Vector Capacities.</title>
        <authorList>
            <consortium name="Tick Genome and Microbiome Consortium (TIGMIC)"/>
            <person name="Jia N."/>
            <person name="Wang J."/>
            <person name="Shi W."/>
            <person name="Du L."/>
            <person name="Sun Y."/>
            <person name="Zhan W."/>
            <person name="Jiang J.F."/>
            <person name="Wang Q."/>
            <person name="Zhang B."/>
            <person name="Ji P."/>
            <person name="Bell-Sakyi L."/>
            <person name="Cui X.M."/>
            <person name="Yuan T.T."/>
            <person name="Jiang B.G."/>
            <person name="Yang W.F."/>
            <person name="Lam T.T."/>
            <person name="Chang Q.C."/>
            <person name="Ding S.J."/>
            <person name="Wang X.J."/>
            <person name="Zhu J.G."/>
            <person name="Ruan X.D."/>
            <person name="Zhao L."/>
            <person name="Wei J.T."/>
            <person name="Ye R.Z."/>
            <person name="Que T.C."/>
            <person name="Du C.H."/>
            <person name="Zhou Y.H."/>
            <person name="Cheng J.X."/>
            <person name="Dai P.F."/>
            <person name="Guo W.B."/>
            <person name="Han X.H."/>
            <person name="Huang E.J."/>
            <person name="Li L.F."/>
            <person name="Wei W."/>
            <person name="Gao Y.C."/>
            <person name="Liu J.Z."/>
            <person name="Shao H.Z."/>
            <person name="Wang X."/>
            <person name="Wang C.C."/>
            <person name="Yang T.C."/>
            <person name="Huo Q.B."/>
            <person name="Li W."/>
            <person name="Chen H.Y."/>
            <person name="Chen S.E."/>
            <person name="Zhou L.G."/>
            <person name="Ni X.B."/>
            <person name="Tian J.H."/>
            <person name="Sheng Y."/>
            <person name="Liu T."/>
            <person name="Pan Y.S."/>
            <person name="Xia L.Y."/>
            <person name="Li J."/>
            <person name="Zhao F."/>
            <person name="Cao W.C."/>
        </authorList>
    </citation>
    <scope>NUCLEOTIDE SEQUENCE</scope>
    <source>
        <strain evidence="2">Rsan-2018</strain>
    </source>
</reference>
<evidence type="ECO:0000313" key="2">
    <source>
        <dbReference type="EMBL" id="KAH7986132.1"/>
    </source>
</evidence>
<evidence type="ECO:0000256" key="1">
    <source>
        <dbReference type="SAM" id="MobiDB-lite"/>
    </source>
</evidence>
<proteinExistence type="predicted"/>
<keyword evidence="3" id="KW-1185">Reference proteome</keyword>
<dbReference type="AlphaFoldDB" id="A0A9D4TDC2"/>
<dbReference type="EMBL" id="JABSTV010000573">
    <property type="protein sequence ID" value="KAH7986132.1"/>
    <property type="molecule type" value="Genomic_DNA"/>
</dbReference>
<protein>
    <submittedName>
        <fullName evidence="2">Uncharacterized protein</fullName>
    </submittedName>
</protein>
<feature type="region of interest" description="Disordered" evidence="1">
    <location>
        <begin position="107"/>
        <end position="141"/>
    </location>
</feature>
<organism evidence="2 3">
    <name type="scientific">Rhipicephalus sanguineus</name>
    <name type="common">Brown dog tick</name>
    <name type="synonym">Ixodes sanguineus</name>
    <dbReference type="NCBI Taxonomy" id="34632"/>
    <lineage>
        <taxon>Eukaryota</taxon>
        <taxon>Metazoa</taxon>
        <taxon>Ecdysozoa</taxon>
        <taxon>Arthropoda</taxon>
        <taxon>Chelicerata</taxon>
        <taxon>Arachnida</taxon>
        <taxon>Acari</taxon>
        <taxon>Parasitiformes</taxon>
        <taxon>Ixodida</taxon>
        <taxon>Ixodoidea</taxon>
        <taxon>Ixodidae</taxon>
        <taxon>Rhipicephalinae</taxon>
        <taxon>Rhipicephalus</taxon>
        <taxon>Rhipicephalus</taxon>
    </lineage>
</organism>
<reference evidence="2" key="2">
    <citation type="submission" date="2021-09" db="EMBL/GenBank/DDBJ databases">
        <authorList>
            <person name="Jia N."/>
            <person name="Wang J."/>
            <person name="Shi W."/>
            <person name="Du L."/>
            <person name="Sun Y."/>
            <person name="Zhan W."/>
            <person name="Jiang J."/>
            <person name="Wang Q."/>
            <person name="Zhang B."/>
            <person name="Ji P."/>
            <person name="Sakyi L.B."/>
            <person name="Cui X."/>
            <person name="Yuan T."/>
            <person name="Jiang B."/>
            <person name="Yang W."/>
            <person name="Lam T.T.-Y."/>
            <person name="Chang Q."/>
            <person name="Ding S."/>
            <person name="Wang X."/>
            <person name="Zhu J."/>
            <person name="Ruan X."/>
            <person name="Zhao L."/>
            <person name="Wei J."/>
            <person name="Que T."/>
            <person name="Du C."/>
            <person name="Cheng J."/>
            <person name="Dai P."/>
            <person name="Han X."/>
            <person name="Huang E."/>
            <person name="Gao Y."/>
            <person name="Liu J."/>
            <person name="Shao H."/>
            <person name="Ye R."/>
            <person name="Li L."/>
            <person name="Wei W."/>
            <person name="Wang X."/>
            <person name="Wang C."/>
            <person name="Huo Q."/>
            <person name="Li W."/>
            <person name="Guo W."/>
            <person name="Chen H."/>
            <person name="Chen S."/>
            <person name="Zhou L."/>
            <person name="Zhou L."/>
            <person name="Ni X."/>
            <person name="Tian J."/>
            <person name="Zhou Y."/>
            <person name="Sheng Y."/>
            <person name="Liu T."/>
            <person name="Pan Y."/>
            <person name="Xia L."/>
            <person name="Li J."/>
            <person name="Zhao F."/>
            <person name="Cao W."/>
        </authorList>
    </citation>
    <scope>NUCLEOTIDE SEQUENCE</scope>
    <source>
        <strain evidence="2">Rsan-2018</strain>
        <tissue evidence="2">Larvae</tissue>
    </source>
</reference>
<accession>A0A9D4TDC2</accession>
<dbReference type="Proteomes" id="UP000821837">
    <property type="component" value="Unassembled WGS sequence"/>
</dbReference>